<dbReference type="PANTHER" id="PTHR40037">
    <property type="entry name" value="PHOSPHOESTERASE YJCG-RELATED"/>
    <property type="match status" value="1"/>
</dbReference>
<gene>
    <name evidence="1" type="ORF">EDM56_10820</name>
</gene>
<keyword evidence="2" id="KW-1185">Reference proteome</keyword>
<dbReference type="PANTHER" id="PTHR40037:SF1">
    <property type="entry name" value="PHOSPHOESTERASE SAOUHSC_00951-RELATED"/>
    <property type="match status" value="1"/>
</dbReference>
<sequence length="174" mass="19848">MLRAVHIFPKFPNLDKIEKLRKKYDSLYGLIPPHITLVFPFESDRSLADLHTHFVASVDKVRPFKLCVNGITATSDNYLFLNVTEGSNKIKDLHDRLYTGILRGFLNEQIPYTPHITVGRFPYTAALERAFAVTQGFSETFECYVTEITVESIKDDQSSVIEFTVPLGINDFTK</sequence>
<dbReference type="InterPro" id="IPR009097">
    <property type="entry name" value="Cyclic_Pdiesterase"/>
</dbReference>
<reference evidence="1 2" key="1">
    <citation type="submission" date="2018-10" db="EMBL/GenBank/DDBJ databases">
        <title>Phylogenomics of Brevibacillus.</title>
        <authorList>
            <person name="Dunlap C."/>
        </authorList>
    </citation>
    <scope>NUCLEOTIDE SEQUENCE [LARGE SCALE GENOMIC DNA]</scope>
    <source>
        <strain evidence="1 2">JCM 15716</strain>
    </source>
</reference>
<protein>
    <submittedName>
        <fullName evidence="1">2'-5' RNA ligase family protein</fullName>
    </submittedName>
</protein>
<name>A0A3M8DNK2_9BACL</name>
<proteinExistence type="predicted"/>
<dbReference type="InterPro" id="IPR050580">
    <property type="entry name" value="2H_phosphoesterase_YjcG-like"/>
</dbReference>
<dbReference type="Pfam" id="PF13563">
    <property type="entry name" value="2_5_RNA_ligase2"/>
    <property type="match status" value="1"/>
</dbReference>
<keyword evidence="1" id="KW-0436">Ligase</keyword>
<dbReference type="SUPFAM" id="SSF55144">
    <property type="entry name" value="LigT-like"/>
    <property type="match status" value="1"/>
</dbReference>
<comment type="caution">
    <text evidence="1">The sequence shown here is derived from an EMBL/GenBank/DDBJ whole genome shotgun (WGS) entry which is preliminary data.</text>
</comment>
<dbReference type="OrthoDB" id="1524661at2"/>
<accession>A0A3M8DNK2</accession>
<evidence type="ECO:0000313" key="2">
    <source>
        <dbReference type="Proteomes" id="UP000271031"/>
    </source>
</evidence>
<dbReference type="AlphaFoldDB" id="A0A3M8DNK2"/>
<evidence type="ECO:0000313" key="1">
    <source>
        <dbReference type="EMBL" id="RNB89663.1"/>
    </source>
</evidence>
<dbReference type="GO" id="GO:0016874">
    <property type="term" value="F:ligase activity"/>
    <property type="evidence" value="ECO:0007669"/>
    <property type="project" value="UniProtKB-KW"/>
</dbReference>
<dbReference type="Proteomes" id="UP000271031">
    <property type="component" value="Unassembled WGS sequence"/>
</dbReference>
<organism evidence="1 2">
    <name type="scientific">Brevibacillus fluminis</name>
    <dbReference type="NCBI Taxonomy" id="511487"/>
    <lineage>
        <taxon>Bacteria</taxon>
        <taxon>Bacillati</taxon>
        <taxon>Bacillota</taxon>
        <taxon>Bacilli</taxon>
        <taxon>Bacillales</taxon>
        <taxon>Paenibacillaceae</taxon>
        <taxon>Brevibacillus</taxon>
    </lineage>
</organism>
<dbReference type="EMBL" id="RHHQ01000008">
    <property type="protein sequence ID" value="RNB89663.1"/>
    <property type="molecule type" value="Genomic_DNA"/>
</dbReference>
<dbReference type="Gene3D" id="3.90.1140.10">
    <property type="entry name" value="Cyclic phosphodiesterase"/>
    <property type="match status" value="1"/>
</dbReference>